<dbReference type="EMBL" id="JAFVMH010000001">
    <property type="protein sequence ID" value="MBO1323652.1"/>
    <property type="molecule type" value="Genomic_DNA"/>
</dbReference>
<sequence length="244" mass="25486">MIAPEGVWATLDRLALERGFTPSALARAAGLDATTFNPSRRVGAGGAFRWPSVNSLLRALEVLNVPLAVFAAYLEGGEGAGGIAPGVLPGMPKGMPMGATLNTPSGIGSGHPQGAAQMGRPVRSLPFSQLGQSGLFDRQGHPTGPAWDEQDCPFNIAAPAYMVRIDTAHMEPVLREGASAVVVPGLAPRAQDRAVLLRAGDEPCAGFVRGGESLSIEPFAAPWRVISLAPGRDVWLHRIVMVTL</sequence>
<protein>
    <submittedName>
        <fullName evidence="1">Helix-turn-helix transcriptional regulator</fullName>
    </submittedName>
</protein>
<evidence type="ECO:0000313" key="2">
    <source>
        <dbReference type="Proteomes" id="UP000664073"/>
    </source>
</evidence>
<organism evidence="1 2">
    <name type="scientific">Acetobacter garciniae</name>
    <dbReference type="NCBI Taxonomy" id="2817435"/>
    <lineage>
        <taxon>Bacteria</taxon>
        <taxon>Pseudomonadati</taxon>
        <taxon>Pseudomonadota</taxon>
        <taxon>Alphaproteobacteria</taxon>
        <taxon>Acetobacterales</taxon>
        <taxon>Acetobacteraceae</taxon>
        <taxon>Acetobacter</taxon>
    </lineage>
</organism>
<dbReference type="AlphaFoldDB" id="A0A939KPA4"/>
<reference evidence="1" key="1">
    <citation type="submission" date="2021-03" db="EMBL/GenBank/DDBJ databases">
        <title>The complete genome sequence of Acetobacter sp. TBRC 12339.</title>
        <authorList>
            <person name="Charoenyingcharoen P."/>
            <person name="Yukphan P."/>
        </authorList>
    </citation>
    <scope>NUCLEOTIDE SEQUENCE</scope>
    <source>
        <strain evidence="1">TBRC 12339</strain>
    </source>
</reference>
<dbReference type="Proteomes" id="UP000664073">
    <property type="component" value="Unassembled WGS sequence"/>
</dbReference>
<name>A0A939KPA4_9PROT</name>
<evidence type="ECO:0000313" key="1">
    <source>
        <dbReference type="EMBL" id="MBO1323652.1"/>
    </source>
</evidence>
<proteinExistence type="predicted"/>
<gene>
    <name evidence="1" type="ORF">J2D77_00590</name>
</gene>
<accession>A0A939KPA4</accession>
<dbReference type="RefSeq" id="WP_207844082.1">
    <property type="nucleotide sequence ID" value="NZ_JAFVMH010000001.1"/>
</dbReference>
<comment type="caution">
    <text evidence="1">The sequence shown here is derived from an EMBL/GenBank/DDBJ whole genome shotgun (WGS) entry which is preliminary data.</text>
</comment>
<keyword evidence="2" id="KW-1185">Reference proteome</keyword>